<evidence type="ECO:0000313" key="2">
    <source>
        <dbReference type="Proteomes" id="UP000198767"/>
    </source>
</evidence>
<dbReference type="OrthoDB" id="7857490at2"/>
<proteinExistence type="predicted"/>
<dbReference type="Proteomes" id="UP000198767">
    <property type="component" value="Unassembled WGS sequence"/>
</dbReference>
<reference evidence="1 2" key="1">
    <citation type="submission" date="2016-10" db="EMBL/GenBank/DDBJ databases">
        <authorList>
            <person name="de Groot N.N."/>
        </authorList>
    </citation>
    <scope>NUCLEOTIDE SEQUENCE [LARGE SCALE GENOMIC DNA]</scope>
    <source>
        <strain evidence="1 2">U95</strain>
    </source>
</reference>
<keyword evidence="2" id="KW-1185">Reference proteome</keyword>
<dbReference type="STRING" id="1156985.SAMN04488118_107103"/>
<dbReference type="RefSeq" id="WP_090219375.1">
    <property type="nucleotide sequence ID" value="NZ_FMWG01000007.1"/>
</dbReference>
<evidence type="ECO:0008006" key="3">
    <source>
        <dbReference type="Google" id="ProtNLM"/>
    </source>
</evidence>
<organism evidence="1 2">
    <name type="scientific">Epibacterium ulvae</name>
    <dbReference type="NCBI Taxonomy" id="1156985"/>
    <lineage>
        <taxon>Bacteria</taxon>
        <taxon>Pseudomonadati</taxon>
        <taxon>Pseudomonadota</taxon>
        <taxon>Alphaproteobacteria</taxon>
        <taxon>Rhodobacterales</taxon>
        <taxon>Roseobacteraceae</taxon>
        <taxon>Epibacterium</taxon>
    </lineage>
</organism>
<name>A0A1G5R0S7_9RHOB</name>
<sequence>MWHSLRLLYSLGLILPLIAGIGQAGAWLEPVGQGFSATTATVRQGGRTELSYYATYGLRPRLNLGVDLNRGQNYAHAFVFLRQPLGDQNLASKWAVELGAGGLKVDGIWMPALRGSLSFGRGLTGSVSGWIAADFTFETNQITRQRTYKLDATLGIRPNTGPAHLLQFESNRTGSHATSYSLTPALLFPLPYAQSEGLLGLSFSPARKDRLGLKLGLWHRF</sequence>
<evidence type="ECO:0000313" key="1">
    <source>
        <dbReference type="EMBL" id="SCZ67714.1"/>
    </source>
</evidence>
<dbReference type="AlphaFoldDB" id="A0A1G5R0S7"/>
<protein>
    <recommendedName>
        <fullName evidence="3">MetA-pathway of phenol degradation</fullName>
    </recommendedName>
</protein>
<accession>A0A1G5R0S7</accession>
<gene>
    <name evidence="1" type="ORF">SAMN04488118_107103</name>
</gene>
<dbReference type="EMBL" id="FMWG01000007">
    <property type="protein sequence ID" value="SCZ67714.1"/>
    <property type="molecule type" value="Genomic_DNA"/>
</dbReference>